<accession>A0ABR0S958</accession>
<reference evidence="4 5" key="1">
    <citation type="submission" date="2024-01" db="EMBL/GenBank/DDBJ databases">
        <title>Complete genome of Cladobotryum mycophilum ATHUM6906.</title>
        <authorList>
            <person name="Christinaki A.C."/>
            <person name="Myridakis A.I."/>
            <person name="Kouvelis V.N."/>
        </authorList>
    </citation>
    <scope>NUCLEOTIDE SEQUENCE [LARGE SCALE GENOMIC DNA]</scope>
    <source>
        <strain evidence="4 5">ATHUM6906</strain>
    </source>
</reference>
<dbReference type="Pfam" id="PF13424">
    <property type="entry name" value="TPR_12"/>
    <property type="match status" value="4"/>
</dbReference>
<organism evidence="4 5">
    <name type="scientific">Cladobotryum mycophilum</name>
    <dbReference type="NCBI Taxonomy" id="491253"/>
    <lineage>
        <taxon>Eukaryota</taxon>
        <taxon>Fungi</taxon>
        <taxon>Dikarya</taxon>
        <taxon>Ascomycota</taxon>
        <taxon>Pezizomycotina</taxon>
        <taxon>Sordariomycetes</taxon>
        <taxon>Hypocreomycetidae</taxon>
        <taxon>Hypocreales</taxon>
        <taxon>Hypocreaceae</taxon>
        <taxon>Cladobotryum</taxon>
    </lineage>
</organism>
<feature type="domain" description="NB-ARC" evidence="2">
    <location>
        <begin position="331"/>
        <end position="483"/>
    </location>
</feature>
<protein>
    <submittedName>
        <fullName evidence="4">Kinesin light chain-like protein</fullName>
    </submittedName>
</protein>
<dbReference type="InterPro" id="IPR019734">
    <property type="entry name" value="TPR_rpt"/>
</dbReference>
<dbReference type="Pfam" id="PF00931">
    <property type="entry name" value="NB-ARC"/>
    <property type="match status" value="1"/>
</dbReference>
<evidence type="ECO:0000313" key="4">
    <source>
        <dbReference type="EMBL" id="KAK5988191.1"/>
    </source>
</evidence>
<dbReference type="InterPro" id="IPR053137">
    <property type="entry name" value="NLR-like"/>
</dbReference>
<comment type="caution">
    <text evidence="4">The sequence shown here is derived from an EMBL/GenBank/DDBJ whole genome shotgun (WGS) entry which is preliminary data.</text>
</comment>
<comment type="similarity">
    <text evidence="1">Belongs to the putative lipase ROG1 family.</text>
</comment>
<evidence type="ECO:0000313" key="5">
    <source>
        <dbReference type="Proteomes" id="UP001338125"/>
    </source>
</evidence>
<sequence>MVDQDNANRKPIDILYQATDEASIKVDIVAVHGLGSNVDWSWTWKSKSNPDLKVHWLRDPNMLPEKMPFSRIMTYNYESKWHVNAPKTRLRICGEELVRSVYNSRDGAHDRPIIFIGHSLGGLVIQHALLFTQISSDYKALLDHTAGFIALGTPFRGSEMQGLANIAATLLAPMGSHTGILQDLNYDNPNLADKVHDLCRLRDKMSFSISCFFELYEIDYGKWLWVLGWFGFFRGMVVSEASACIDGCPRISLQADHLMMNKYSRPDDRSFLAVSEEIYRMYSNWRIPQTRQKNSETGASPQGHFIVPFGRNESFVGREDILQKLKQRIPPLAYKDSCQRTALIGLGGVGKTQIALEAAHQVREQHPHCSIFWVPAIDMTSFENGYREIGQALKVKGLDEKDANVKALVKAALSQESVGEWLLIVDNVDDPDIARQVSAHLPLSRKGSILVTTRNQKLNTQAPKEGRVNITHMDRNESIQLLKHGLDDDQITDSESLNTLARFLEDLPLAIKQASAYMVETQMTTARYLEHCQSSDDTMIELLTKDFEDESRYETLQNPIATTWLISFHHIMRHAPLAVEYLRFICFLAEKNIPISLLPPGDSELQREEAIGTLQSYSCITKQRDATTFDIHRLVRLAMRNWMQSEQKWETGIKSVIHRLVQVLPFADYGDRDVWMGALPHVISALKGIPDECIQEDELILLRRKARFYHLMGKYGDAEEIYERIVPLSMKVRGVEHPTTLNVENSYALTLKEQGKYTEAEQIFRRILGIQMTALGRENPHTLVTMNNLAIMLCSQSRFQEAEQLHSQVLELRTRIQGQEHRKTLSSKNNVGTALIGQGKFREAEQLYRQLLPLQQKVIGNDHPNTLCSMNSFGATLLGQGKAQEAEEVLGQLLPLAIKVYGREHPKTLGFEESFGRALLSQGRNKDSEQLFRQLLLLKQRLLGRDNHETLDTMNSLGMALINQGQNEEAEQILSKALALRRMVVSEAHTSTLLTMINLGASIGNQARHQEAEELYREALSLSVKELGTRHSRTLMIRKDLEKCLRFQERTQGADPMQREIETLEEPSD</sequence>
<gene>
    <name evidence="4" type="ORF">PT974_12331</name>
</gene>
<dbReference type="PANTHER" id="PTHR46082:SF6">
    <property type="entry name" value="AAA+ ATPASE DOMAIN-CONTAINING PROTEIN-RELATED"/>
    <property type="match status" value="1"/>
</dbReference>
<dbReference type="InterPro" id="IPR007751">
    <property type="entry name" value="DUF676_lipase-like"/>
</dbReference>
<proteinExistence type="inferred from homology"/>
<dbReference type="EMBL" id="JAVFKD010000016">
    <property type="protein sequence ID" value="KAK5988191.1"/>
    <property type="molecule type" value="Genomic_DNA"/>
</dbReference>
<dbReference type="Pfam" id="PF05057">
    <property type="entry name" value="DUF676"/>
    <property type="match status" value="1"/>
</dbReference>
<dbReference type="InterPro" id="IPR029058">
    <property type="entry name" value="AB_hydrolase_fold"/>
</dbReference>
<dbReference type="Gene3D" id="3.40.50.1820">
    <property type="entry name" value="alpha/beta hydrolase"/>
    <property type="match status" value="1"/>
</dbReference>
<dbReference type="SUPFAM" id="SSF53474">
    <property type="entry name" value="alpha/beta-Hydrolases"/>
    <property type="match status" value="1"/>
</dbReference>
<dbReference type="InterPro" id="IPR011990">
    <property type="entry name" value="TPR-like_helical_dom_sf"/>
</dbReference>
<dbReference type="Gene3D" id="3.40.50.300">
    <property type="entry name" value="P-loop containing nucleotide triphosphate hydrolases"/>
    <property type="match status" value="1"/>
</dbReference>
<dbReference type="Gene3D" id="1.25.40.10">
    <property type="entry name" value="Tetratricopeptide repeat domain"/>
    <property type="match status" value="2"/>
</dbReference>
<keyword evidence="5" id="KW-1185">Reference proteome</keyword>
<dbReference type="PANTHER" id="PTHR46082">
    <property type="entry name" value="ATP/GTP-BINDING PROTEIN-RELATED"/>
    <property type="match status" value="1"/>
</dbReference>
<dbReference type="Proteomes" id="UP001338125">
    <property type="component" value="Unassembled WGS sequence"/>
</dbReference>
<dbReference type="SUPFAM" id="SSF48452">
    <property type="entry name" value="TPR-like"/>
    <property type="match status" value="2"/>
</dbReference>
<evidence type="ECO:0000256" key="1">
    <source>
        <dbReference type="ARBA" id="ARBA00007920"/>
    </source>
</evidence>
<dbReference type="InterPro" id="IPR002182">
    <property type="entry name" value="NB-ARC"/>
</dbReference>
<dbReference type="SUPFAM" id="SSF52540">
    <property type="entry name" value="P-loop containing nucleoside triphosphate hydrolases"/>
    <property type="match status" value="1"/>
</dbReference>
<evidence type="ECO:0000259" key="2">
    <source>
        <dbReference type="Pfam" id="PF00931"/>
    </source>
</evidence>
<evidence type="ECO:0000259" key="3">
    <source>
        <dbReference type="Pfam" id="PF05057"/>
    </source>
</evidence>
<name>A0ABR0S958_9HYPO</name>
<dbReference type="SMART" id="SM00028">
    <property type="entry name" value="TPR"/>
    <property type="match status" value="5"/>
</dbReference>
<feature type="domain" description="DUF676" evidence="3">
    <location>
        <begin position="28"/>
        <end position="162"/>
    </location>
</feature>
<dbReference type="InterPro" id="IPR027417">
    <property type="entry name" value="P-loop_NTPase"/>
</dbReference>
<dbReference type="Pfam" id="PF13374">
    <property type="entry name" value="TPR_10"/>
    <property type="match status" value="1"/>
</dbReference>